<name>A0A0A9C3X1_ARUDO</name>
<proteinExistence type="predicted"/>
<reference evidence="1" key="1">
    <citation type="submission" date="2014-09" db="EMBL/GenBank/DDBJ databases">
        <authorList>
            <person name="Magalhaes I.L.F."/>
            <person name="Oliveira U."/>
            <person name="Santos F.R."/>
            <person name="Vidigal T.H.D.A."/>
            <person name="Brescovit A.D."/>
            <person name="Santos A.J."/>
        </authorList>
    </citation>
    <scope>NUCLEOTIDE SEQUENCE</scope>
    <source>
        <tissue evidence="1">Shoot tissue taken approximately 20 cm above the soil surface</tissue>
    </source>
</reference>
<accession>A0A0A9C3X1</accession>
<sequence length="34" mass="3870">MQNVCCIRLCYLQTATHKAVNNVSRSSLSYDHTL</sequence>
<reference evidence="1" key="2">
    <citation type="journal article" date="2015" name="Data Brief">
        <title>Shoot transcriptome of the giant reed, Arundo donax.</title>
        <authorList>
            <person name="Barrero R.A."/>
            <person name="Guerrero F.D."/>
            <person name="Moolhuijzen P."/>
            <person name="Goolsby J.A."/>
            <person name="Tidwell J."/>
            <person name="Bellgard S.E."/>
            <person name="Bellgard M.I."/>
        </authorList>
    </citation>
    <scope>NUCLEOTIDE SEQUENCE</scope>
    <source>
        <tissue evidence="1">Shoot tissue taken approximately 20 cm above the soil surface</tissue>
    </source>
</reference>
<dbReference type="EMBL" id="GBRH01227609">
    <property type="protein sequence ID" value="JAD70286.1"/>
    <property type="molecule type" value="Transcribed_RNA"/>
</dbReference>
<protein>
    <submittedName>
        <fullName evidence="1">Uncharacterized protein</fullName>
    </submittedName>
</protein>
<organism evidence="1">
    <name type="scientific">Arundo donax</name>
    <name type="common">Giant reed</name>
    <name type="synonym">Donax arundinaceus</name>
    <dbReference type="NCBI Taxonomy" id="35708"/>
    <lineage>
        <taxon>Eukaryota</taxon>
        <taxon>Viridiplantae</taxon>
        <taxon>Streptophyta</taxon>
        <taxon>Embryophyta</taxon>
        <taxon>Tracheophyta</taxon>
        <taxon>Spermatophyta</taxon>
        <taxon>Magnoliopsida</taxon>
        <taxon>Liliopsida</taxon>
        <taxon>Poales</taxon>
        <taxon>Poaceae</taxon>
        <taxon>PACMAD clade</taxon>
        <taxon>Arundinoideae</taxon>
        <taxon>Arundineae</taxon>
        <taxon>Arundo</taxon>
    </lineage>
</organism>
<evidence type="ECO:0000313" key="1">
    <source>
        <dbReference type="EMBL" id="JAD70286.1"/>
    </source>
</evidence>
<dbReference type="AlphaFoldDB" id="A0A0A9C3X1"/>